<organism evidence="1 2">
    <name type="scientific">Mucisphaera calidilacus</name>
    <dbReference type="NCBI Taxonomy" id="2527982"/>
    <lineage>
        <taxon>Bacteria</taxon>
        <taxon>Pseudomonadati</taxon>
        <taxon>Planctomycetota</taxon>
        <taxon>Phycisphaerae</taxon>
        <taxon>Phycisphaerales</taxon>
        <taxon>Phycisphaeraceae</taxon>
        <taxon>Mucisphaera</taxon>
    </lineage>
</organism>
<accession>A0A518BVQ2</accession>
<dbReference type="AlphaFoldDB" id="A0A518BVQ2"/>
<evidence type="ECO:0000313" key="2">
    <source>
        <dbReference type="Proteomes" id="UP000320386"/>
    </source>
</evidence>
<dbReference type="EMBL" id="CP036280">
    <property type="protein sequence ID" value="QDU71063.1"/>
    <property type="molecule type" value="Genomic_DNA"/>
</dbReference>
<dbReference type="Proteomes" id="UP000320386">
    <property type="component" value="Chromosome"/>
</dbReference>
<name>A0A518BVQ2_9BACT</name>
<keyword evidence="2" id="KW-1185">Reference proteome</keyword>
<dbReference type="KEGG" id="mcad:Pan265_09080"/>
<proteinExistence type="predicted"/>
<evidence type="ECO:0000313" key="1">
    <source>
        <dbReference type="EMBL" id="QDU71063.1"/>
    </source>
</evidence>
<reference evidence="1 2" key="1">
    <citation type="submission" date="2019-02" db="EMBL/GenBank/DDBJ databases">
        <title>Deep-cultivation of Planctomycetes and their phenomic and genomic characterization uncovers novel biology.</title>
        <authorList>
            <person name="Wiegand S."/>
            <person name="Jogler M."/>
            <person name="Boedeker C."/>
            <person name="Pinto D."/>
            <person name="Vollmers J."/>
            <person name="Rivas-Marin E."/>
            <person name="Kohn T."/>
            <person name="Peeters S.H."/>
            <person name="Heuer A."/>
            <person name="Rast P."/>
            <person name="Oberbeckmann S."/>
            <person name="Bunk B."/>
            <person name="Jeske O."/>
            <person name="Meyerdierks A."/>
            <person name="Storesund J.E."/>
            <person name="Kallscheuer N."/>
            <person name="Luecker S."/>
            <person name="Lage O.M."/>
            <person name="Pohl T."/>
            <person name="Merkel B.J."/>
            <person name="Hornburger P."/>
            <person name="Mueller R.-W."/>
            <person name="Bruemmer F."/>
            <person name="Labrenz M."/>
            <person name="Spormann A.M."/>
            <person name="Op den Camp H."/>
            <person name="Overmann J."/>
            <person name="Amann R."/>
            <person name="Jetten M.S.M."/>
            <person name="Mascher T."/>
            <person name="Medema M.H."/>
            <person name="Devos D.P."/>
            <person name="Kaster A.-K."/>
            <person name="Ovreas L."/>
            <person name="Rohde M."/>
            <person name="Galperin M.Y."/>
            <person name="Jogler C."/>
        </authorList>
    </citation>
    <scope>NUCLEOTIDE SEQUENCE [LARGE SCALE GENOMIC DNA]</scope>
    <source>
        <strain evidence="1 2">Pan265</strain>
    </source>
</reference>
<protein>
    <submittedName>
        <fullName evidence="1">Uncharacterized protein</fullName>
    </submittedName>
</protein>
<gene>
    <name evidence="1" type="ORF">Pan265_09080</name>
</gene>
<dbReference type="RefSeq" id="WP_145445204.1">
    <property type="nucleotide sequence ID" value="NZ_CP036280.1"/>
</dbReference>
<sequence length="98" mass="11279">MAELTHDMTSPPEVQVSYVYQSYPTDECGDWSVCYDPHAPDDERVLLEQNSNPETRFWFCVETARGLAHMLLAAVEKHDSDKRFEQLLANNTTKNKES</sequence>